<dbReference type="Proteomes" id="UP000053097">
    <property type="component" value="Unassembled WGS sequence"/>
</dbReference>
<reference evidence="1 2" key="1">
    <citation type="journal article" date="2014" name="Curr. Biol.">
        <title>The genome of the clonal raider ant Cerapachys biroi.</title>
        <authorList>
            <person name="Oxley P.R."/>
            <person name="Ji L."/>
            <person name="Fetter-Pruneda I."/>
            <person name="McKenzie S.K."/>
            <person name="Li C."/>
            <person name="Hu H."/>
            <person name="Zhang G."/>
            <person name="Kronauer D.J."/>
        </authorList>
    </citation>
    <scope>NUCLEOTIDE SEQUENCE [LARGE SCALE GENOMIC DNA]</scope>
</reference>
<protein>
    <submittedName>
        <fullName evidence="1">Uncharacterized protein</fullName>
    </submittedName>
</protein>
<name>A0A026WXS6_OOCBI</name>
<keyword evidence="2" id="KW-1185">Reference proteome</keyword>
<evidence type="ECO:0000313" key="1">
    <source>
        <dbReference type="EMBL" id="EZA60546.1"/>
    </source>
</evidence>
<gene>
    <name evidence="1" type="ORF">X777_14572</name>
</gene>
<proteinExistence type="predicted"/>
<organism evidence="1 2">
    <name type="scientific">Ooceraea biroi</name>
    <name type="common">Clonal raider ant</name>
    <name type="synonym">Cerapachys biroi</name>
    <dbReference type="NCBI Taxonomy" id="2015173"/>
    <lineage>
        <taxon>Eukaryota</taxon>
        <taxon>Metazoa</taxon>
        <taxon>Ecdysozoa</taxon>
        <taxon>Arthropoda</taxon>
        <taxon>Hexapoda</taxon>
        <taxon>Insecta</taxon>
        <taxon>Pterygota</taxon>
        <taxon>Neoptera</taxon>
        <taxon>Endopterygota</taxon>
        <taxon>Hymenoptera</taxon>
        <taxon>Apocrita</taxon>
        <taxon>Aculeata</taxon>
        <taxon>Formicoidea</taxon>
        <taxon>Formicidae</taxon>
        <taxon>Dorylinae</taxon>
        <taxon>Ooceraea</taxon>
    </lineage>
</organism>
<evidence type="ECO:0000313" key="2">
    <source>
        <dbReference type="Proteomes" id="UP000053097"/>
    </source>
</evidence>
<dbReference type="EMBL" id="KK107077">
    <property type="protein sequence ID" value="EZA60546.1"/>
    <property type="molecule type" value="Genomic_DNA"/>
</dbReference>
<dbReference type="AlphaFoldDB" id="A0A026WXS6"/>
<accession>A0A026WXS6</accession>
<sequence>MGRGIGCTDEMGIEGWKDGMEWDEGREIRAKTNLFGDSGEIAANRWRINCMR</sequence>